<sequence>MTDPQMPAKGTGEPAKENTVDAAASIAQPANPTSASQDAPESSSTPATDQNVSPTALQQSLNKENFQKEVGQVLGSFNSWWGGVKKQSASTFATIRADLDKTVTQAQADFEYLKTAKVEVVAKDPAQFEAEQEAERAKKAAQKEAAAREAASKAKGKGKETDPAEDPSLFSAAFINRLTSSTSQLQNTLRTTLQSTIDAAAHNPALSNPSVLREQLVENLRLSSARENLQLSVKQAEKLAEEYLRKGDQWVKDAEKWMEDAVKVMPPDGEEAHGVSLGGDYYHFSTSGAPTSGTNSGAESRSRSPAGIIAAGSRKDALLGQLREDKNMLLVDPEGEAETDKRKAEFREWVKEHWNDETRKAGREDEALVGAVRIELVPEQLSDDQFWQRYLFHKHMIEAEEQKRKLILQATQQQEANDDFNWDDEEESTPSVAAPAPSTTAPAADTASSSATPKASTDGKLPSSAPGPVKSVASVATSPRDSEESYDIVSDQAVKAKAAPPVETEEDEDSDWE</sequence>
<dbReference type="InterPro" id="IPR005607">
    <property type="entry name" value="BSD_dom"/>
</dbReference>
<dbReference type="SUPFAM" id="SSF140383">
    <property type="entry name" value="BSD domain-like"/>
    <property type="match status" value="1"/>
</dbReference>
<dbReference type="RefSeq" id="XP_018995116.1">
    <property type="nucleotide sequence ID" value="XM_019136447.1"/>
</dbReference>
<dbReference type="AlphaFoldDB" id="A0A1E3HW64"/>
<reference evidence="3 4" key="1">
    <citation type="submission" date="2016-06" db="EMBL/GenBank/DDBJ databases">
        <title>Evolution of pathogenesis and genome organization in the Tremellales.</title>
        <authorList>
            <person name="Cuomo C."/>
            <person name="Litvintseva A."/>
            <person name="Heitman J."/>
            <person name="Chen Y."/>
            <person name="Sun S."/>
            <person name="Springer D."/>
            <person name="Dromer F."/>
            <person name="Young S."/>
            <person name="Zeng Q."/>
            <person name="Chapman S."/>
            <person name="Gujja S."/>
            <person name="Saif S."/>
            <person name="Birren B."/>
        </authorList>
    </citation>
    <scope>NUCLEOTIDE SEQUENCE [LARGE SCALE GENOMIC DNA]</scope>
    <source>
        <strain evidence="3 4">CBS 6039</strain>
    </source>
</reference>
<feature type="region of interest" description="Disordered" evidence="1">
    <location>
        <begin position="421"/>
        <end position="513"/>
    </location>
</feature>
<evidence type="ECO:0000313" key="4">
    <source>
        <dbReference type="Proteomes" id="UP000094065"/>
    </source>
</evidence>
<feature type="compositionally biased region" description="Basic and acidic residues" evidence="1">
    <location>
        <begin position="133"/>
        <end position="162"/>
    </location>
</feature>
<dbReference type="GeneID" id="30154064"/>
<dbReference type="Gene3D" id="1.10.3970.10">
    <property type="entry name" value="BSD domain"/>
    <property type="match status" value="1"/>
</dbReference>
<feature type="compositionally biased region" description="Polar residues" evidence="1">
    <location>
        <begin position="28"/>
        <end position="59"/>
    </location>
</feature>
<evidence type="ECO:0000256" key="1">
    <source>
        <dbReference type="SAM" id="MobiDB-lite"/>
    </source>
</evidence>
<dbReference type="Pfam" id="PF03909">
    <property type="entry name" value="BSD"/>
    <property type="match status" value="1"/>
</dbReference>
<feature type="compositionally biased region" description="Low complexity" evidence="1">
    <location>
        <begin position="429"/>
        <end position="456"/>
    </location>
</feature>
<dbReference type="GO" id="GO:0005737">
    <property type="term" value="C:cytoplasm"/>
    <property type="evidence" value="ECO:0007669"/>
    <property type="project" value="TreeGrafter"/>
</dbReference>
<gene>
    <name evidence="3" type="ORF">L202_02755</name>
</gene>
<dbReference type="OrthoDB" id="73788at2759"/>
<comment type="caution">
    <text evidence="3">The sequence shown here is derived from an EMBL/GenBank/DDBJ whole genome shotgun (WGS) entry which is preliminary data.</text>
</comment>
<dbReference type="Proteomes" id="UP000094065">
    <property type="component" value="Unassembled WGS sequence"/>
</dbReference>
<dbReference type="InterPro" id="IPR035925">
    <property type="entry name" value="BSD_dom_sf"/>
</dbReference>
<feature type="region of interest" description="Disordered" evidence="1">
    <location>
        <begin position="132"/>
        <end position="166"/>
    </location>
</feature>
<feature type="domain" description="BSD" evidence="2">
    <location>
        <begin position="364"/>
        <end position="398"/>
    </location>
</feature>
<dbReference type="PANTHER" id="PTHR16019">
    <property type="entry name" value="SYNAPSE-ASSOCIATED PROTEIN"/>
    <property type="match status" value="1"/>
</dbReference>
<dbReference type="EMBL" id="AWGJ01000004">
    <property type="protein sequence ID" value="ODN80550.1"/>
    <property type="molecule type" value="Genomic_DNA"/>
</dbReference>
<protein>
    <recommendedName>
        <fullName evidence="2">BSD domain-containing protein</fullName>
    </recommendedName>
</protein>
<dbReference type="InterPro" id="IPR051494">
    <property type="entry name" value="BSD_domain-containing"/>
</dbReference>
<proteinExistence type="predicted"/>
<feature type="region of interest" description="Disordered" evidence="1">
    <location>
        <begin position="1"/>
        <end position="59"/>
    </location>
</feature>
<accession>A0A1E3HW64</accession>
<dbReference type="PROSITE" id="PS50858">
    <property type="entry name" value="BSD"/>
    <property type="match status" value="1"/>
</dbReference>
<name>A0A1E3HW64_9TREE</name>
<evidence type="ECO:0000259" key="2">
    <source>
        <dbReference type="PROSITE" id="PS50858"/>
    </source>
</evidence>
<feature type="compositionally biased region" description="Acidic residues" evidence="1">
    <location>
        <begin position="503"/>
        <end position="513"/>
    </location>
</feature>
<evidence type="ECO:0000313" key="3">
    <source>
        <dbReference type="EMBL" id="ODN80550.1"/>
    </source>
</evidence>
<dbReference type="PANTHER" id="PTHR16019:SF5">
    <property type="entry name" value="BSD DOMAIN-CONTAINING PROTEIN 1"/>
    <property type="match status" value="1"/>
</dbReference>
<organism evidence="3 4">
    <name type="scientific">Cryptococcus amylolentus CBS 6039</name>
    <dbReference type="NCBI Taxonomy" id="1295533"/>
    <lineage>
        <taxon>Eukaryota</taxon>
        <taxon>Fungi</taxon>
        <taxon>Dikarya</taxon>
        <taxon>Basidiomycota</taxon>
        <taxon>Agaricomycotina</taxon>
        <taxon>Tremellomycetes</taxon>
        <taxon>Tremellales</taxon>
        <taxon>Cryptococcaceae</taxon>
        <taxon>Cryptococcus</taxon>
    </lineage>
</organism>
<keyword evidence="4" id="KW-1185">Reference proteome</keyword>
<dbReference type="SMART" id="SM00751">
    <property type="entry name" value="BSD"/>
    <property type="match status" value="1"/>
</dbReference>